<gene>
    <name evidence="11" type="primary">recJ</name>
    <name evidence="11" type="ORF">M3N64_00780</name>
</gene>
<dbReference type="RefSeq" id="WP_249095337.1">
    <property type="nucleotide sequence ID" value="NZ_JAMAST010000001.1"/>
</dbReference>
<feature type="coiled-coil region" evidence="6">
    <location>
        <begin position="301"/>
        <end position="335"/>
    </location>
</feature>
<feature type="domain" description="RecJ OB" evidence="10">
    <location>
        <begin position="455"/>
        <end position="561"/>
    </location>
</feature>
<dbReference type="InterPro" id="IPR038763">
    <property type="entry name" value="DHH_sf"/>
</dbReference>
<dbReference type="InterPro" id="IPR018779">
    <property type="entry name" value="RecJ_C"/>
</dbReference>
<dbReference type="InterPro" id="IPR001667">
    <property type="entry name" value="DDH_dom"/>
</dbReference>
<evidence type="ECO:0000256" key="3">
    <source>
        <dbReference type="ARBA" id="ARBA00022722"/>
    </source>
</evidence>
<evidence type="ECO:0000259" key="8">
    <source>
        <dbReference type="Pfam" id="PF02272"/>
    </source>
</evidence>
<evidence type="ECO:0000256" key="5">
    <source>
        <dbReference type="ARBA" id="ARBA00022839"/>
    </source>
</evidence>
<dbReference type="Pfam" id="PF17768">
    <property type="entry name" value="RecJ_OB"/>
    <property type="match status" value="1"/>
</dbReference>
<protein>
    <recommendedName>
        <fullName evidence="2">Single-stranded-DNA-specific exonuclease RecJ</fullName>
    </recommendedName>
</protein>
<evidence type="ECO:0000256" key="4">
    <source>
        <dbReference type="ARBA" id="ARBA00022801"/>
    </source>
</evidence>
<dbReference type="NCBIfam" id="TIGR00644">
    <property type="entry name" value="recJ"/>
    <property type="match status" value="1"/>
</dbReference>
<comment type="similarity">
    <text evidence="1">Belongs to the RecJ family.</text>
</comment>
<dbReference type="Gene3D" id="3.90.1640.30">
    <property type="match status" value="1"/>
</dbReference>
<dbReference type="GO" id="GO:0004527">
    <property type="term" value="F:exonuclease activity"/>
    <property type="evidence" value="ECO:0007669"/>
    <property type="project" value="UniProtKB-KW"/>
</dbReference>
<sequence length="776" mass="86020">MLKPEYYWKVKKTDDEKVQRLCQSLHISATTAHLLVARGFEQAEDAKRFMDCRLLTFYDSMKMKGMPEAVARIHKAVENEEHIRIFGDYDADGVTSTAILARTLNVMGASVTTYIPNRFKNGYGPNAAAVEQAKKDGISLIITVDSGIAAHDAAECAARMGIDYIITDHHEPPEHLPDASIIVNPKQTDCSYPFKGLSGAGIALKLAQALCPRDSFEEDWIALAAIGTIADLVPLVDENRLIAYRGLKKINEGSLPGIDALKTKTSGGGNVDSDVIGFQLAPRINAAGRLDDARAALELLLTESSDEAAQLADHLDALNQERRSIVDQIAKEADEQAAYYIHRGDKALVLAGKNWNQGVIGIAASKIVGKYYRPVVILSVDERAGTAKGSGRSIEGFNLYQGLKDCAEHVLQFGGHQMAAGLTVAESEIDDFRMAFAAAAERMLQPEDLVPTLMIDGSVSVDALSVDLMDELNALAPYGTSNPRPLLQVNPAPIAKISAVGNDKKHLKLSLKGDNQTLDAIGFGLGERLAQISPSDQISVACELGINEWNGFRRVQLFIRDLRVDGIQVYDWRSAHDFQDRIRALMAESVPMLAFQQETETYFRLAEGSVQHYEPGTNIHADAVAFLDLPGEEKIMADFLAENQHLSRFYCIFYHSQNHYFSVFPEREHFVWYYALIRQRQSFELRTMIRQIAGYKGWSEHLISLMTQVFFELGFVKIEKGFLTINPAAAKTSLTESETYRREKTQRELEAALCYSPVGELKQRLIGYMKTSAETL</sequence>
<dbReference type="InterPro" id="IPR003156">
    <property type="entry name" value="DHHA1_dom"/>
</dbReference>
<evidence type="ECO:0000256" key="1">
    <source>
        <dbReference type="ARBA" id="ARBA00005915"/>
    </source>
</evidence>
<keyword evidence="6" id="KW-0175">Coiled coil</keyword>
<comment type="caution">
    <text evidence="11">The sequence shown here is derived from an EMBL/GenBank/DDBJ whole genome shotgun (WGS) entry which is preliminary data.</text>
</comment>
<keyword evidence="12" id="KW-1185">Reference proteome</keyword>
<dbReference type="Pfam" id="PF01368">
    <property type="entry name" value="DHH"/>
    <property type="match status" value="1"/>
</dbReference>
<feature type="domain" description="DHHA1" evidence="8">
    <location>
        <begin position="345"/>
        <end position="438"/>
    </location>
</feature>
<dbReference type="InterPro" id="IPR041122">
    <property type="entry name" value="RecJ_OB"/>
</dbReference>
<feature type="domain" description="Single-stranded-DNA-specific exonuclease RecJ C-terminal" evidence="9">
    <location>
        <begin position="568"/>
        <end position="763"/>
    </location>
</feature>
<dbReference type="EMBL" id="JAMAST010000001">
    <property type="protein sequence ID" value="MCL1630487.1"/>
    <property type="molecule type" value="Genomic_DNA"/>
</dbReference>
<dbReference type="PANTHER" id="PTHR30255:SF2">
    <property type="entry name" value="SINGLE-STRANDED-DNA-SPECIFIC EXONUCLEASE RECJ"/>
    <property type="match status" value="1"/>
</dbReference>
<dbReference type="SUPFAM" id="SSF64182">
    <property type="entry name" value="DHH phosphoesterases"/>
    <property type="match status" value="1"/>
</dbReference>
<reference evidence="11 12" key="1">
    <citation type="submission" date="2022-05" db="EMBL/GenBank/DDBJ databases">
        <title>Sporolactobacillus sp nov CPB3-1, isolated from tree bark (Mangifera indica L.).</title>
        <authorList>
            <person name="Phuengjayaem S."/>
            <person name="Tanasupawat S."/>
        </authorList>
    </citation>
    <scope>NUCLEOTIDE SEQUENCE [LARGE SCALE GENOMIC DNA]</scope>
    <source>
        <strain evidence="11 12">CPB3-1</strain>
    </source>
</reference>
<evidence type="ECO:0000256" key="6">
    <source>
        <dbReference type="SAM" id="Coils"/>
    </source>
</evidence>
<dbReference type="PANTHER" id="PTHR30255">
    <property type="entry name" value="SINGLE-STRANDED-DNA-SPECIFIC EXONUCLEASE RECJ"/>
    <property type="match status" value="1"/>
</dbReference>
<dbReference type="InterPro" id="IPR051673">
    <property type="entry name" value="SSDNA_exonuclease_RecJ"/>
</dbReference>
<dbReference type="Proteomes" id="UP001203004">
    <property type="component" value="Unassembled WGS sequence"/>
</dbReference>
<dbReference type="Gene3D" id="3.10.310.30">
    <property type="match status" value="1"/>
</dbReference>
<keyword evidence="4" id="KW-0378">Hydrolase</keyword>
<name>A0ABT0M6L7_9BACL</name>
<dbReference type="Pfam" id="PF10141">
    <property type="entry name" value="ssDNA-exonuc_C"/>
    <property type="match status" value="1"/>
</dbReference>
<feature type="domain" description="DDH" evidence="7">
    <location>
        <begin position="83"/>
        <end position="228"/>
    </location>
</feature>
<accession>A0ABT0M6L7</accession>
<evidence type="ECO:0000313" key="11">
    <source>
        <dbReference type="EMBL" id="MCL1630487.1"/>
    </source>
</evidence>
<evidence type="ECO:0000256" key="2">
    <source>
        <dbReference type="ARBA" id="ARBA00019841"/>
    </source>
</evidence>
<keyword evidence="3" id="KW-0540">Nuclease</keyword>
<keyword evidence="5 11" id="KW-0269">Exonuclease</keyword>
<evidence type="ECO:0000259" key="10">
    <source>
        <dbReference type="Pfam" id="PF17768"/>
    </source>
</evidence>
<proteinExistence type="inferred from homology"/>
<dbReference type="Pfam" id="PF02272">
    <property type="entry name" value="DHHA1"/>
    <property type="match status" value="1"/>
</dbReference>
<evidence type="ECO:0000259" key="9">
    <source>
        <dbReference type="Pfam" id="PF10141"/>
    </source>
</evidence>
<organism evidence="11 12">
    <name type="scientific">Sporolactobacillus mangiferae</name>
    <dbReference type="NCBI Taxonomy" id="2940498"/>
    <lineage>
        <taxon>Bacteria</taxon>
        <taxon>Bacillati</taxon>
        <taxon>Bacillota</taxon>
        <taxon>Bacilli</taxon>
        <taxon>Bacillales</taxon>
        <taxon>Sporolactobacillaceae</taxon>
        <taxon>Sporolactobacillus</taxon>
    </lineage>
</organism>
<dbReference type="InterPro" id="IPR004610">
    <property type="entry name" value="RecJ"/>
</dbReference>
<evidence type="ECO:0000259" key="7">
    <source>
        <dbReference type="Pfam" id="PF01368"/>
    </source>
</evidence>
<evidence type="ECO:0000313" key="12">
    <source>
        <dbReference type="Proteomes" id="UP001203004"/>
    </source>
</evidence>